<dbReference type="AlphaFoldDB" id="A0AA40HV04"/>
<feature type="compositionally biased region" description="Pro residues" evidence="1">
    <location>
        <begin position="73"/>
        <end position="93"/>
    </location>
</feature>
<sequence>MSETTLVTAADGGSLAPQAENAGFTPGRGGVAAHKLMNPEISIPKRHVPCAATRVRGPLFPSRQESRLYLAPPTKPAHPCSAPPWPPPSPPRTSPAVVGQSKMEGAPLAPLVLRLLLLATLPAAGWLKAGTPEPSPPGAPKVGPGGRSLAASPSGTFRGGQGRGTAASAKTYSTSGRLALDCGPPSQRRNGEKHPRKGKGRGGGSERANGALACVVKPRDAHLRDLTQSELLPSPWGFAVENT</sequence>
<organism evidence="2 3">
    <name type="scientific">Cnephaeus nilssonii</name>
    <name type="common">Northern bat</name>
    <name type="synonym">Eptesicus nilssonii</name>
    <dbReference type="NCBI Taxonomy" id="3371016"/>
    <lineage>
        <taxon>Eukaryota</taxon>
        <taxon>Metazoa</taxon>
        <taxon>Chordata</taxon>
        <taxon>Craniata</taxon>
        <taxon>Vertebrata</taxon>
        <taxon>Euteleostomi</taxon>
        <taxon>Mammalia</taxon>
        <taxon>Eutheria</taxon>
        <taxon>Laurasiatheria</taxon>
        <taxon>Chiroptera</taxon>
        <taxon>Yangochiroptera</taxon>
        <taxon>Vespertilionidae</taxon>
        <taxon>Cnephaeus</taxon>
    </lineage>
</organism>
<gene>
    <name evidence="2" type="ORF">QTO34_001056</name>
</gene>
<evidence type="ECO:0000256" key="1">
    <source>
        <dbReference type="SAM" id="MobiDB-lite"/>
    </source>
</evidence>
<keyword evidence="3" id="KW-1185">Reference proteome</keyword>
<accession>A0AA40HV04</accession>
<evidence type="ECO:0000313" key="2">
    <source>
        <dbReference type="EMBL" id="KAK1337953.1"/>
    </source>
</evidence>
<dbReference type="Proteomes" id="UP001177744">
    <property type="component" value="Unassembled WGS sequence"/>
</dbReference>
<feature type="region of interest" description="Disordered" evidence="1">
    <location>
        <begin position="129"/>
        <end position="210"/>
    </location>
</feature>
<protein>
    <submittedName>
        <fullName evidence="2">Uncharacterized protein</fullName>
    </submittedName>
</protein>
<evidence type="ECO:0000313" key="3">
    <source>
        <dbReference type="Proteomes" id="UP001177744"/>
    </source>
</evidence>
<name>A0AA40HV04_CNENI</name>
<reference evidence="2" key="1">
    <citation type="submission" date="2023-06" db="EMBL/GenBank/DDBJ databases">
        <title>Reference genome for the Northern bat (Eptesicus nilssonii), a most northern bat species.</title>
        <authorList>
            <person name="Laine V.N."/>
            <person name="Pulliainen A.T."/>
            <person name="Lilley T.M."/>
        </authorList>
    </citation>
    <scope>NUCLEOTIDE SEQUENCE</scope>
    <source>
        <strain evidence="2">BLF_Eptnil</strain>
        <tissue evidence="2">Kidney</tissue>
    </source>
</reference>
<feature type="region of interest" description="Disordered" evidence="1">
    <location>
        <begin position="1"/>
        <end position="27"/>
    </location>
</feature>
<dbReference type="EMBL" id="JAULJE010000010">
    <property type="protein sequence ID" value="KAK1337953.1"/>
    <property type="molecule type" value="Genomic_DNA"/>
</dbReference>
<feature type="region of interest" description="Disordered" evidence="1">
    <location>
        <begin position="70"/>
        <end position="98"/>
    </location>
</feature>
<comment type="caution">
    <text evidence="2">The sequence shown here is derived from an EMBL/GenBank/DDBJ whole genome shotgun (WGS) entry which is preliminary data.</text>
</comment>
<proteinExistence type="predicted"/>